<evidence type="ECO:0000313" key="1">
    <source>
        <dbReference type="EMBL" id="RKR81896.1"/>
    </source>
</evidence>
<gene>
    <name evidence="1" type="ORF">BDD43_2057</name>
</gene>
<name>A0A495IYV8_9SPHI</name>
<dbReference type="EMBL" id="RBKU01000001">
    <property type="protein sequence ID" value="RKR81896.1"/>
    <property type="molecule type" value="Genomic_DNA"/>
</dbReference>
<reference evidence="1 2" key="1">
    <citation type="submission" date="2018-10" db="EMBL/GenBank/DDBJ databases">
        <title>Genomic Encyclopedia of Archaeal and Bacterial Type Strains, Phase II (KMG-II): from individual species to whole genera.</title>
        <authorList>
            <person name="Goeker M."/>
        </authorList>
    </citation>
    <scope>NUCLEOTIDE SEQUENCE [LARGE SCALE GENOMIC DNA]</scope>
    <source>
        <strain evidence="1 2">DSM 18602</strain>
    </source>
</reference>
<organism evidence="1 2">
    <name type="scientific">Mucilaginibacter gracilis</name>
    <dbReference type="NCBI Taxonomy" id="423350"/>
    <lineage>
        <taxon>Bacteria</taxon>
        <taxon>Pseudomonadati</taxon>
        <taxon>Bacteroidota</taxon>
        <taxon>Sphingobacteriia</taxon>
        <taxon>Sphingobacteriales</taxon>
        <taxon>Sphingobacteriaceae</taxon>
        <taxon>Mucilaginibacter</taxon>
    </lineage>
</organism>
<protein>
    <submittedName>
        <fullName evidence="1">Uncharacterized protein</fullName>
    </submittedName>
</protein>
<proteinExistence type="predicted"/>
<dbReference type="Proteomes" id="UP000268007">
    <property type="component" value="Unassembled WGS sequence"/>
</dbReference>
<sequence length="77" mass="8970">MENNKTHTVDELRLLYSISPAKLRKHLKLNEKIYTDDDGISQLEGMLRNCKVIYELKTHDIPGRKVYEITIGEKQAI</sequence>
<accession>A0A495IYV8</accession>
<keyword evidence="2" id="KW-1185">Reference proteome</keyword>
<comment type="caution">
    <text evidence="1">The sequence shown here is derived from an EMBL/GenBank/DDBJ whole genome shotgun (WGS) entry which is preliminary data.</text>
</comment>
<evidence type="ECO:0000313" key="2">
    <source>
        <dbReference type="Proteomes" id="UP000268007"/>
    </source>
</evidence>
<dbReference type="RefSeq" id="WP_121197552.1">
    <property type="nucleotide sequence ID" value="NZ_RBKU01000001.1"/>
</dbReference>
<dbReference type="AlphaFoldDB" id="A0A495IYV8"/>